<dbReference type="InterPro" id="IPR050300">
    <property type="entry name" value="GDXG_lipolytic_enzyme"/>
</dbReference>
<proteinExistence type="inferred from homology"/>
<dbReference type="AlphaFoldDB" id="A0AAD6Y356"/>
<dbReference type="PANTHER" id="PTHR48081">
    <property type="entry name" value="AB HYDROLASE SUPERFAMILY PROTEIN C4A8.06C"/>
    <property type="match status" value="1"/>
</dbReference>
<dbReference type="EMBL" id="JARJCW010000173">
    <property type="protein sequence ID" value="KAJ7189572.1"/>
    <property type="molecule type" value="Genomic_DNA"/>
</dbReference>
<dbReference type="Pfam" id="PF07859">
    <property type="entry name" value="Abhydrolase_3"/>
    <property type="match status" value="1"/>
</dbReference>
<evidence type="ECO:0000256" key="1">
    <source>
        <dbReference type="ARBA" id="ARBA00010515"/>
    </source>
</evidence>
<comment type="caution">
    <text evidence="6">The sequence shown here is derived from an EMBL/GenBank/DDBJ whole genome shotgun (WGS) entry which is preliminary data.</text>
</comment>
<feature type="region of interest" description="Disordered" evidence="4">
    <location>
        <begin position="860"/>
        <end position="881"/>
    </location>
</feature>
<feature type="active site" evidence="3">
    <location>
        <position position="264"/>
    </location>
</feature>
<feature type="domain" description="Alpha/beta hydrolase fold-3" evidence="5">
    <location>
        <begin position="183"/>
        <end position="307"/>
    </location>
</feature>
<keyword evidence="7" id="KW-1185">Reference proteome</keyword>
<reference evidence="6" key="1">
    <citation type="submission" date="2023-03" db="EMBL/GenBank/DDBJ databases">
        <title>Massive genome expansion in bonnet fungi (Mycena s.s.) driven by repeated elements and novel gene families across ecological guilds.</title>
        <authorList>
            <consortium name="Lawrence Berkeley National Laboratory"/>
            <person name="Harder C.B."/>
            <person name="Miyauchi S."/>
            <person name="Viragh M."/>
            <person name="Kuo A."/>
            <person name="Thoen E."/>
            <person name="Andreopoulos B."/>
            <person name="Lu D."/>
            <person name="Skrede I."/>
            <person name="Drula E."/>
            <person name="Henrissat B."/>
            <person name="Morin E."/>
            <person name="Kohler A."/>
            <person name="Barry K."/>
            <person name="LaButti K."/>
            <person name="Morin E."/>
            <person name="Salamov A."/>
            <person name="Lipzen A."/>
            <person name="Mereny Z."/>
            <person name="Hegedus B."/>
            <person name="Baldrian P."/>
            <person name="Stursova M."/>
            <person name="Weitz H."/>
            <person name="Taylor A."/>
            <person name="Grigoriev I.V."/>
            <person name="Nagy L.G."/>
            <person name="Martin F."/>
            <person name="Kauserud H."/>
        </authorList>
    </citation>
    <scope>NUCLEOTIDE SEQUENCE</scope>
    <source>
        <strain evidence="6">9144</strain>
    </source>
</reference>
<evidence type="ECO:0000259" key="5">
    <source>
        <dbReference type="Pfam" id="PF07859"/>
    </source>
</evidence>
<dbReference type="InterPro" id="IPR033140">
    <property type="entry name" value="Lipase_GDXG_put_SER_AS"/>
</dbReference>
<feature type="compositionally biased region" description="Basic and acidic residues" evidence="4">
    <location>
        <begin position="860"/>
        <end position="878"/>
    </location>
</feature>
<dbReference type="InterPro" id="IPR029058">
    <property type="entry name" value="AB_hydrolase_fold"/>
</dbReference>
<feature type="compositionally biased region" description="Polar residues" evidence="4">
    <location>
        <begin position="592"/>
        <end position="601"/>
    </location>
</feature>
<dbReference type="PANTHER" id="PTHR48081:SF5">
    <property type="entry name" value="ALPHA_BETA HYDROLASE FOLD-3 DOMAIN-CONTAINING PROTEIN"/>
    <property type="match status" value="1"/>
</dbReference>
<feature type="compositionally biased region" description="Low complexity" evidence="4">
    <location>
        <begin position="156"/>
        <end position="170"/>
    </location>
</feature>
<keyword evidence="2" id="KW-0378">Hydrolase</keyword>
<evidence type="ECO:0000313" key="6">
    <source>
        <dbReference type="EMBL" id="KAJ7189572.1"/>
    </source>
</evidence>
<dbReference type="PROSITE" id="PS01174">
    <property type="entry name" value="LIPASE_GDXG_SER"/>
    <property type="match status" value="1"/>
</dbReference>
<evidence type="ECO:0000256" key="4">
    <source>
        <dbReference type="SAM" id="MobiDB-lite"/>
    </source>
</evidence>
<dbReference type="InterPro" id="IPR013094">
    <property type="entry name" value="AB_hydrolase_3"/>
</dbReference>
<dbReference type="GO" id="GO:0016787">
    <property type="term" value="F:hydrolase activity"/>
    <property type="evidence" value="ECO:0007669"/>
    <property type="project" value="UniProtKB-KW"/>
</dbReference>
<feature type="region of interest" description="Disordered" evidence="4">
    <location>
        <begin position="592"/>
        <end position="620"/>
    </location>
</feature>
<feature type="compositionally biased region" description="Polar residues" evidence="4">
    <location>
        <begin position="627"/>
        <end position="640"/>
    </location>
</feature>
<gene>
    <name evidence="6" type="ORF">GGX14DRAFT_484893</name>
</gene>
<feature type="region of interest" description="Disordered" evidence="4">
    <location>
        <begin position="145"/>
        <end position="171"/>
    </location>
</feature>
<accession>A0AAD6Y356</accession>
<dbReference type="Proteomes" id="UP001219525">
    <property type="component" value="Unassembled WGS sequence"/>
</dbReference>
<sequence length="902" mass="99049">MNGLTTQAGLKIGPIVLETLVKHYFERLRLNFRAQVDNPQATQLRQDELLYDEAFNIVKAFLNAASHHTVEEVQAFANTRTPSPPWVHVVRLVVPMSCCDEAAQHLITALGGEDAARKIVGGCKWWQVRGIAGVDAQWVTAKKDWQEAKRRDNMQKSKSPSPTPVDSTDSAPYEKHMDEMRCILYAHGGGYYFGSVDQERYSIQRHARKINGRVFAINYRLSPQYPFPCALQDLIAAYLYLIKPPAGASHRPVNPAHVVVAGDSAGGGLTLALLQVLRDTGLPLPAGGVLISPWCDLTHSFPSIHINTATDVIPDYGLSFQKPSSLWPPPSEDMSSRVHASLRSWIRNTFNHADHSRPATTPAPIAVPDARVGVDVGATGPVPHDNELITLTLPSGEELRIDRQVHLYAKNSLLAHPLVSTALSYLGGLPPLLIIASDKEVLRDEIIYTAHKAANPEKYPLKDDIRAMYPSLRGIESKFGSTKVHLQVYDDTAHVLPVLFSFTTPGKFCYRAIASFSRHVTGMPQRQGNDSRSDGVDFSMLPPLPPSPSEPTFGETPSVHRGPTESAARQTKSAFISRRLSVFRTPPLKIETTCSQSTAAPTQGAPRPSDHRRSTSFFSHFGGSYTSTVTAPSTSGNESTPGDVAGPRFAHGLVKTPQAMDEERMAGNPAVYTGAEWIEGSGMVRERVSTRGVIRPLEPEADLVAFSVAPEQIGIVSELAVRRYLQGTQRWDSKFANTLKTVEKHRRRNLKRAQKDTLRNMSMLQNFIGREAGGQAKDDSSTDTLMGVKDGLLAISGSWSWAWALDANENPPPSSIVSRRDTREALRLARIAEQPLMQEHAMTANNLWSVMVNFLTVAPDKGKDKGNSNKSGEGEPAKLETTLTKKKSAFFGIFPPKEKEVV</sequence>
<name>A0AAD6Y356_9AGAR</name>
<evidence type="ECO:0000313" key="7">
    <source>
        <dbReference type="Proteomes" id="UP001219525"/>
    </source>
</evidence>
<dbReference type="Gene3D" id="3.40.50.1820">
    <property type="entry name" value="alpha/beta hydrolase"/>
    <property type="match status" value="1"/>
</dbReference>
<organism evidence="6 7">
    <name type="scientific">Mycena pura</name>
    <dbReference type="NCBI Taxonomy" id="153505"/>
    <lineage>
        <taxon>Eukaryota</taxon>
        <taxon>Fungi</taxon>
        <taxon>Dikarya</taxon>
        <taxon>Basidiomycota</taxon>
        <taxon>Agaricomycotina</taxon>
        <taxon>Agaricomycetes</taxon>
        <taxon>Agaricomycetidae</taxon>
        <taxon>Agaricales</taxon>
        <taxon>Marasmiineae</taxon>
        <taxon>Mycenaceae</taxon>
        <taxon>Mycena</taxon>
    </lineage>
</organism>
<evidence type="ECO:0000256" key="3">
    <source>
        <dbReference type="PROSITE-ProRule" id="PRU10038"/>
    </source>
</evidence>
<feature type="region of interest" description="Disordered" evidence="4">
    <location>
        <begin position="522"/>
        <end position="571"/>
    </location>
</feature>
<feature type="region of interest" description="Disordered" evidence="4">
    <location>
        <begin position="627"/>
        <end position="646"/>
    </location>
</feature>
<protein>
    <recommendedName>
        <fullName evidence="5">Alpha/beta hydrolase fold-3 domain-containing protein</fullName>
    </recommendedName>
</protein>
<evidence type="ECO:0000256" key="2">
    <source>
        <dbReference type="ARBA" id="ARBA00022801"/>
    </source>
</evidence>
<comment type="similarity">
    <text evidence="1">Belongs to the 'GDXG' lipolytic enzyme family.</text>
</comment>
<feature type="compositionally biased region" description="Basic and acidic residues" evidence="4">
    <location>
        <begin position="145"/>
        <end position="155"/>
    </location>
</feature>
<dbReference type="SUPFAM" id="SSF53474">
    <property type="entry name" value="alpha/beta-Hydrolases"/>
    <property type="match status" value="1"/>
</dbReference>